<dbReference type="AlphaFoldDB" id="A0AAD7H2X9"/>
<accession>A0AAD7H2X9</accession>
<proteinExistence type="predicted"/>
<dbReference type="Gene3D" id="1.20.1050.10">
    <property type="match status" value="1"/>
</dbReference>
<dbReference type="Proteomes" id="UP001221757">
    <property type="component" value="Unassembled WGS sequence"/>
</dbReference>
<comment type="caution">
    <text evidence="2">The sequence shown here is derived from an EMBL/GenBank/DDBJ whole genome shotgun (WGS) entry which is preliminary data.</text>
</comment>
<feature type="domain" description="GST N-terminal" evidence="1">
    <location>
        <begin position="39"/>
        <end position="112"/>
    </location>
</feature>
<keyword evidence="3" id="KW-1185">Reference proteome</keyword>
<evidence type="ECO:0000259" key="1">
    <source>
        <dbReference type="Pfam" id="PF13409"/>
    </source>
</evidence>
<dbReference type="Pfam" id="PF13409">
    <property type="entry name" value="GST_N_2"/>
    <property type="match status" value="1"/>
</dbReference>
<evidence type="ECO:0000313" key="3">
    <source>
        <dbReference type="Proteomes" id="UP001221757"/>
    </source>
</evidence>
<dbReference type="InterPro" id="IPR036249">
    <property type="entry name" value="Thioredoxin-like_sf"/>
</dbReference>
<gene>
    <name evidence="2" type="ORF">B0H17DRAFT_1190368</name>
</gene>
<organism evidence="2 3">
    <name type="scientific">Mycena rosella</name>
    <name type="common">Pink bonnet</name>
    <name type="synonym">Agaricus rosellus</name>
    <dbReference type="NCBI Taxonomy" id="1033263"/>
    <lineage>
        <taxon>Eukaryota</taxon>
        <taxon>Fungi</taxon>
        <taxon>Dikarya</taxon>
        <taxon>Basidiomycota</taxon>
        <taxon>Agaricomycotina</taxon>
        <taxon>Agaricomycetes</taxon>
        <taxon>Agaricomycetidae</taxon>
        <taxon>Agaricales</taxon>
        <taxon>Marasmiineae</taxon>
        <taxon>Mycenaceae</taxon>
        <taxon>Mycena</taxon>
    </lineage>
</organism>
<sequence length="358" mass="38261">MASSASASSSSASSFSHAALVFYDIATHPQHTPYAPNPCKTRYALNFTKAPYRTEWVEIPDIHATRTALRCPASRKFLDGSDYHTLPMLQDTTPGAEFVLGDSLDIACYLASRAAAWGGGALFPVDSTRHGLDYSSPHIHDAVGIAPLSSREATAPDLADYAHFNTHVDATFSAYVGLTMQNMARAFPPASAARTKALFAQRVGVPAWDDLISAFADAEKRVGVFRAFETGIAGLARLYAQKEGPFLEGQTPSYADLVVACPSRPLPTRRRFPALPASGATHLTLRYASRRPNASSLPLHLGRTALATPRMTRLFAAAISAATSSLSLPPPSSPLALATRPRLNAHRAVLSTPIPIPI</sequence>
<dbReference type="SUPFAM" id="SSF52833">
    <property type="entry name" value="Thioredoxin-like"/>
    <property type="match status" value="1"/>
</dbReference>
<protein>
    <recommendedName>
        <fullName evidence="1">GST N-terminal domain-containing protein</fullName>
    </recommendedName>
</protein>
<evidence type="ECO:0000313" key="2">
    <source>
        <dbReference type="EMBL" id="KAJ7710670.1"/>
    </source>
</evidence>
<reference evidence="2" key="1">
    <citation type="submission" date="2023-03" db="EMBL/GenBank/DDBJ databases">
        <title>Massive genome expansion in bonnet fungi (Mycena s.s.) driven by repeated elements and novel gene families across ecological guilds.</title>
        <authorList>
            <consortium name="Lawrence Berkeley National Laboratory"/>
            <person name="Harder C.B."/>
            <person name="Miyauchi S."/>
            <person name="Viragh M."/>
            <person name="Kuo A."/>
            <person name="Thoen E."/>
            <person name="Andreopoulos B."/>
            <person name="Lu D."/>
            <person name="Skrede I."/>
            <person name="Drula E."/>
            <person name="Henrissat B."/>
            <person name="Morin E."/>
            <person name="Kohler A."/>
            <person name="Barry K."/>
            <person name="LaButti K."/>
            <person name="Morin E."/>
            <person name="Salamov A."/>
            <person name="Lipzen A."/>
            <person name="Mereny Z."/>
            <person name="Hegedus B."/>
            <person name="Baldrian P."/>
            <person name="Stursova M."/>
            <person name="Weitz H."/>
            <person name="Taylor A."/>
            <person name="Grigoriev I.V."/>
            <person name="Nagy L.G."/>
            <person name="Martin F."/>
            <person name="Kauserud H."/>
        </authorList>
    </citation>
    <scope>NUCLEOTIDE SEQUENCE</scope>
    <source>
        <strain evidence="2">CBHHK067</strain>
    </source>
</reference>
<name>A0AAD7H2X9_MYCRO</name>
<dbReference type="EMBL" id="JARKIE010000001">
    <property type="protein sequence ID" value="KAJ7710670.1"/>
    <property type="molecule type" value="Genomic_DNA"/>
</dbReference>
<dbReference type="InterPro" id="IPR004045">
    <property type="entry name" value="Glutathione_S-Trfase_N"/>
</dbReference>
<dbReference type="Gene3D" id="3.40.30.10">
    <property type="entry name" value="Glutaredoxin"/>
    <property type="match status" value="1"/>
</dbReference>